<feature type="compositionally biased region" description="Basic residues" evidence="1">
    <location>
        <begin position="37"/>
        <end position="55"/>
    </location>
</feature>
<name>A0A336MQC1_CULSO</name>
<dbReference type="VEuPathDB" id="VectorBase:CSON005197"/>
<dbReference type="PANTHER" id="PTHR37932">
    <property type="entry name" value="SMALL LYSINE-RICH PROTEIN 1"/>
    <property type="match status" value="1"/>
</dbReference>
<dbReference type="OMA" id="ACHNVQE"/>
<dbReference type="AlphaFoldDB" id="A0A336MQC1"/>
<protein>
    <submittedName>
        <fullName evidence="2">CSON005197 protein</fullName>
    </submittedName>
</protein>
<evidence type="ECO:0000313" key="2">
    <source>
        <dbReference type="EMBL" id="SSX32612.1"/>
    </source>
</evidence>
<reference evidence="2" key="1">
    <citation type="submission" date="2018-07" db="EMBL/GenBank/DDBJ databases">
        <authorList>
            <person name="Quirk P.G."/>
            <person name="Krulwich T.A."/>
        </authorList>
    </citation>
    <scope>NUCLEOTIDE SEQUENCE</scope>
</reference>
<dbReference type="InterPro" id="IPR037760">
    <property type="entry name" value="SMKR1"/>
</dbReference>
<gene>
    <name evidence="2" type="primary">CSON005197</name>
</gene>
<accession>A0A336MQC1</accession>
<dbReference type="EMBL" id="UFQT01002087">
    <property type="protein sequence ID" value="SSX32612.1"/>
    <property type="molecule type" value="Genomic_DNA"/>
</dbReference>
<proteinExistence type="predicted"/>
<feature type="region of interest" description="Disordered" evidence="1">
    <location>
        <begin position="1"/>
        <end position="59"/>
    </location>
</feature>
<dbReference type="PANTHER" id="PTHR37932:SF1">
    <property type="entry name" value="SMALL LYSINE-RICH PROTEIN 1"/>
    <property type="match status" value="1"/>
</dbReference>
<evidence type="ECO:0000256" key="1">
    <source>
        <dbReference type="SAM" id="MobiDB-lite"/>
    </source>
</evidence>
<organism evidence="2">
    <name type="scientific">Culicoides sonorensis</name>
    <name type="common">Biting midge</name>
    <dbReference type="NCBI Taxonomy" id="179676"/>
    <lineage>
        <taxon>Eukaryota</taxon>
        <taxon>Metazoa</taxon>
        <taxon>Ecdysozoa</taxon>
        <taxon>Arthropoda</taxon>
        <taxon>Hexapoda</taxon>
        <taxon>Insecta</taxon>
        <taxon>Pterygota</taxon>
        <taxon>Neoptera</taxon>
        <taxon>Endopterygota</taxon>
        <taxon>Diptera</taxon>
        <taxon>Nematocera</taxon>
        <taxon>Chironomoidea</taxon>
        <taxon>Ceratopogonidae</taxon>
        <taxon>Ceratopogoninae</taxon>
        <taxon>Culicoides</taxon>
        <taxon>Monoculicoides</taxon>
    </lineage>
</organism>
<sequence length="102" mass="11366">MPGKGKGNKLPKEKKEKKKKQSVDEGGEEGEEDKSKSSKKKKGGKGKKSGGKGKSSKFSGDMFSEAAIENSYYLCHNIQDVLKSRGFMWPELQKKKKKGKKR</sequence>